<gene>
    <name evidence="2" type="ORF">Tco_0951318</name>
</gene>
<evidence type="ECO:0000313" key="3">
    <source>
        <dbReference type="Proteomes" id="UP001151760"/>
    </source>
</evidence>
<dbReference type="Proteomes" id="UP001151760">
    <property type="component" value="Unassembled WGS sequence"/>
</dbReference>
<evidence type="ECO:0000256" key="1">
    <source>
        <dbReference type="SAM" id="MobiDB-lite"/>
    </source>
</evidence>
<feature type="region of interest" description="Disordered" evidence="1">
    <location>
        <begin position="141"/>
        <end position="191"/>
    </location>
</feature>
<feature type="compositionally biased region" description="Acidic residues" evidence="1">
    <location>
        <begin position="166"/>
        <end position="187"/>
    </location>
</feature>
<organism evidence="2 3">
    <name type="scientific">Tanacetum coccineum</name>
    <dbReference type="NCBI Taxonomy" id="301880"/>
    <lineage>
        <taxon>Eukaryota</taxon>
        <taxon>Viridiplantae</taxon>
        <taxon>Streptophyta</taxon>
        <taxon>Embryophyta</taxon>
        <taxon>Tracheophyta</taxon>
        <taxon>Spermatophyta</taxon>
        <taxon>Magnoliopsida</taxon>
        <taxon>eudicotyledons</taxon>
        <taxon>Gunneridae</taxon>
        <taxon>Pentapetalae</taxon>
        <taxon>asterids</taxon>
        <taxon>campanulids</taxon>
        <taxon>Asterales</taxon>
        <taxon>Asteraceae</taxon>
        <taxon>Asteroideae</taxon>
        <taxon>Anthemideae</taxon>
        <taxon>Anthemidinae</taxon>
        <taxon>Tanacetum</taxon>
    </lineage>
</organism>
<keyword evidence="3" id="KW-1185">Reference proteome</keyword>
<feature type="compositionally biased region" description="Basic and acidic residues" evidence="1">
    <location>
        <begin position="199"/>
        <end position="216"/>
    </location>
</feature>
<accession>A0ABQ5DVI9</accession>
<protein>
    <submittedName>
        <fullName evidence="2">Uncharacterized protein</fullName>
    </submittedName>
</protein>
<proteinExistence type="predicted"/>
<feature type="compositionally biased region" description="Acidic residues" evidence="1">
    <location>
        <begin position="146"/>
        <end position="158"/>
    </location>
</feature>
<reference evidence="2" key="1">
    <citation type="journal article" date="2022" name="Int. J. Mol. Sci.">
        <title>Draft Genome of Tanacetum Coccineum: Genomic Comparison of Closely Related Tanacetum-Family Plants.</title>
        <authorList>
            <person name="Yamashiro T."/>
            <person name="Shiraishi A."/>
            <person name="Nakayama K."/>
            <person name="Satake H."/>
        </authorList>
    </citation>
    <scope>NUCLEOTIDE SEQUENCE</scope>
</reference>
<dbReference type="EMBL" id="BQNB010015659">
    <property type="protein sequence ID" value="GJT42603.1"/>
    <property type="molecule type" value="Genomic_DNA"/>
</dbReference>
<name>A0ABQ5DVI9_9ASTR</name>
<evidence type="ECO:0000313" key="2">
    <source>
        <dbReference type="EMBL" id="GJT42603.1"/>
    </source>
</evidence>
<reference evidence="2" key="2">
    <citation type="submission" date="2022-01" db="EMBL/GenBank/DDBJ databases">
        <authorList>
            <person name="Yamashiro T."/>
            <person name="Shiraishi A."/>
            <person name="Satake H."/>
            <person name="Nakayama K."/>
        </authorList>
    </citation>
    <scope>NUCLEOTIDE SEQUENCE</scope>
</reference>
<sequence>MIGCKVMRTLASVEIGIMLILGFPYCLKSSSVRRLESLPLCHAITLEDPYEAIRQAYLDGTDTESEPFEDPIKTETPESSLTIAPPLFHYLMSTPTHFFLISLQDSTYGCAAATTALSSDPLLFLSMEEVDLPSGRLWGTSKLLEDSEDDDEDEEEDIKESLDSDSVSEDAEDEGPTVKDEDPDVGDEGLAVGVEGLGMDDKSYGLDDESHGMDDEGHGLDDEGHGVESDGLGLKEEEEVVLGGQQQAFLVERTVVSVLLGLRYGALRRQELALEEDHIYSSQANNPPHGTDLEDGMVYIDVPAYPPTAPPVQTSPSPEWTSGSLPISPSPSILPSPVSSPMLPLTIPSPIATPAAVETKGFLTELGAQVEMQEGLIRDHAVQLEELLPSLFERYDRDIRELFTRVVVKFGAIWRPVLALDSWVGQTDAQRAALWHAISDMQGEN</sequence>
<feature type="region of interest" description="Disordered" evidence="1">
    <location>
        <begin position="197"/>
        <end position="216"/>
    </location>
</feature>
<comment type="caution">
    <text evidence="2">The sequence shown here is derived from an EMBL/GenBank/DDBJ whole genome shotgun (WGS) entry which is preliminary data.</text>
</comment>